<reference evidence="1 2" key="1">
    <citation type="journal article" date="2022" name="DNA Res.">
        <title>Chromosomal-level genome assembly of the orchid tree Bauhinia variegata (Leguminosae; Cercidoideae) supports the allotetraploid origin hypothesis of Bauhinia.</title>
        <authorList>
            <person name="Zhong Y."/>
            <person name="Chen Y."/>
            <person name="Zheng D."/>
            <person name="Pang J."/>
            <person name="Liu Y."/>
            <person name="Luo S."/>
            <person name="Meng S."/>
            <person name="Qian L."/>
            <person name="Wei D."/>
            <person name="Dai S."/>
            <person name="Zhou R."/>
        </authorList>
    </citation>
    <scope>NUCLEOTIDE SEQUENCE [LARGE SCALE GENOMIC DNA]</scope>
    <source>
        <strain evidence="1">BV-YZ2020</strain>
    </source>
</reference>
<proteinExistence type="predicted"/>
<evidence type="ECO:0000313" key="2">
    <source>
        <dbReference type="Proteomes" id="UP000828941"/>
    </source>
</evidence>
<sequence>MKILRAEGCISPPFSLPPKITEPVFAAIVILSSLVSQSKKFERDAAAKQRALQERGLRHSSLPLQE</sequence>
<name>A0ACB9KG63_BAUVA</name>
<evidence type="ECO:0000313" key="1">
    <source>
        <dbReference type="EMBL" id="KAI4296200.1"/>
    </source>
</evidence>
<protein>
    <submittedName>
        <fullName evidence="1">Uncharacterized protein</fullName>
    </submittedName>
</protein>
<gene>
    <name evidence="1" type="ORF">L6164_036176</name>
</gene>
<dbReference type="Proteomes" id="UP000828941">
    <property type="component" value="Chromosome 14"/>
</dbReference>
<keyword evidence="2" id="KW-1185">Reference proteome</keyword>
<organism evidence="1 2">
    <name type="scientific">Bauhinia variegata</name>
    <name type="common">Purple orchid tree</name>
    <name type="synonym">Phanera variegata</name>
    <dbReference type="NCBI Taxonomy" id="167791"/>
    <lineage>
        <taxon>Eukaryota</taxon>
        <taxon>Viridiplantae</taxon>
        <taxon>Streptophyta</taxon>
        <taxon>Embryophyta</taxon>
        <taxon>Tracheophyta</taxon>
        <taxon>Spermatophyta</taxon>
        <taxon>Magnoliopsida</taxon>
        <taxon>eudicotyledons</taxon>
        <taxon>Gunneridae</taxon>
        <taxon>Pentapetalae</taxon>
        <taxon>rosids</taxon>
        <taxon>fabids</taxon>
        <taxon>Fabales</taxon>
        <taxon>Fabaceae</taxon>
        <taxon>Cercidoideae</taxon>
        <taxon>Cercideae</taxon>
        <taxon>Bauhiniinae</taxon>
        <taxon>Bauhinia</taxon>
    </lineage>
</organism>
<dbReference type="EMBL" id="CM039439">
    <property type="protein sequence ID" value="KAI4296200.1"/>
    <property type="molecule type" value="Genomic_DNA"/>
</dbReference>
<comment type="caution">
    <text evidence="1">The sequence shown here is derived from an EMBL/GenBank/DDBJ whole genome shotgun (WGS) entry which is preliminary data.</text>
</comment>
<accession>A0ACB9KG63</accession>